<gene>
    <name evidence="1" type="ORF">OKA104_LOCUS50771</name>
</gene>
<evidence type="ECO:0000313" key="1">
    <source>
        <dbReference type="EMBL" id="CAF4389040.1"/>
    </source>
</evidence>
<dbReference type="EMBL" id="CAJOAY010026205">
    <property type="protein sequence ID" value="CAF4389040.1"/>
    <property type="molecule type" value="Genomic_DNA"/>
</dbReference>
<name>A0A820NI24_9BILA</name>
<comment type="caution">
    <text evidence="1">The sequence shown here is derived from an EMBL/GenBank/DDBJ whole genome shotgun (WGS) entry which is preliminary data.</text>
</comment>
<reference evidence="1" key="1">
    <citation type="submission" date="2021-02" db="EMBL/GenBank/DDBJ databases">
        <authorList>
            <person name="Nowell W R."/>
        </authorList>
    </citation>
    <scope>NUCLEOTIDE SEQUENCE</scope>
</reference>
<feature type="non-terminal residue" evidence="1">
    <location>
        <position position="1"/>
    </location>
</feature>
<proteinExistence type="predicted"/>
<dbReference type="AlphaFoldDB" id="A0A820NI24"/>
<evidence type="ECO:0000313" key="2">
    <source>
        <dbReference type="Proteomes" id="UP000663881"/>
    </source>
</evidence>
<dbReference type="Proteomes" id="UP000663881">
    <property type="component" value="Unassembled WGS sequence"/>
</dbReference>
<accession>A0A820NI24</accession>
<organism evidence="1 2">
    <name type="scientific">Adineta steineri</name>
    <dbReference type="NCBI Taxonomy" id="433720"/>
    <lineage>
        <taxon>Eukaryota</taxon>
        <taxon>Metazoa</taxon>
        <taxon>Spiralia</taxon>
        <taxon>Gnathifera</taxon>
        <taxon>Rotifera</taxon>
        <taxon>Eurotatoria</taxon>
        <taxon>Bdelloidea</taxon>
        <taxon>Adinetida</taxon>
        <taxon>Adinetidae</taxon>
        <taxon>Adineta</taxon>
    </lineage>
</organism>
<sequence>LSMYLKNNQPKLSAGGTAVGSITDYYNVLHMTILNTVFIDS</sequence>
<protein>
    <submittedName>
        <fullName evidence="1">Uncharacterized protein</fullName>
    </submittedName>
</protein>